<reference evidence="1 2" key="1">
    <citation type="journal article" date="2011" name="Cell">
        <title>The monarch butterfly genome yields insights into long-distance migration.</title>
        <authorList>
            <person name="Zhan S."/>
            <person name="Merlin C."/>
            <person name="Boore J.L."/>
            <person name="Reppert S.M."/>
        </authorList>
    </citation>
    <scope>NUCLEOTIDE SEQUENCE [LARGE SCALE GENOMIC DNA]</scope>
    <source>
        <strain evidence="1">F-2</strain>
    </source>
</reference>
<comment type="caution">
    <text evidence="1">The sequence shown here is derived from an EMBL/GenBank/DDBJ whole genome shotgun (WGS) entry which is preliminary data.</text>
</comment>
<accession>A0A212EXZ5</accession>
<gene>
    <name evidence="1" type="ORF">KGM_204439</name>
</gene>
<proteinExistence type="predicted"/>
<organism evidence="1 2">
    <name type="scientific">Danaus plexippus plexippus</name>
    <dbReference type="NCBI Taxonomy" id="278856"/>
    <lineage>
        <taxon>Eukaryota</taxon>
        <taxon>Metazoa</taxon>
        <taxon>Ecdysozoa</taxon>
        <taxon>Arthropoda</taxon>
        <taxon>Hexapoda</taxon>
        <taxon>Insecta</taxon>
        <taxon>Pterygota</taxon>
        <taxon>Neoptera</taxon>
        <taxon>Endopterygota</taxon>
        <taxon>Lepidoptera</taxon>
        <taxon>Glossata</taxon>
        <taxon>Ditrysia</taxon>
        <taxon>Papilionoidea</taxon>
        <taxon>Nymphalidae</taxon>
        <taxon>Danainae</taxon>
        <taxon>Danaini</taxon>
        <taxon>Danaina</taxon>
        <taxon>Danaus</taxon>
        <taxon>Danaus</taxon>
    </lineage>
</organism>
<dbReference type="Proteomes" id="UP000007151">
    <property type="component" value="Unassembled WGS sequence"/>
</dbReference>
<dbReference type="KEGG" id="dpl:KGM_204439"/>
<keyword evidence="2" id="KW-1185">Reference proteome</keyword>
<dbReference type="AlphaFoldDB" id="A0A212EXZ5"/>
<dbReference type="EMBL" id="AGBW02011639">
    <property type="protein sequence ID" value="OWR46360.1"/>
    <property type="molecule type" value="Genomic_DNA"/>
</dbReference>
<dbReference type="InParanoid" id="A0A212EXZ5"/>
<sequence length="78" mass="8473">MKAEPQAIAAARREPVCISPRYAYTVALEADTLNGHPVKNLKTSSIQTLVENEEAIEKTAEATIAGNITARLPQRSPR</sequence>
<protein>
    <submittedName>
        <fullName evidence="1">Uncharacterized protein</fullName>
    </submittedName>
</protein>
<evidence type="ECO:0000313" key="2">
    <source>
        <dbReference type="Proteomes" id="UP000007151"/>
    </source>
</evidence>
<evidence type="ECO:0000313" key="1">
    <source>
        <dbReference type="EMBL" id="OWR46360.1"/>
    </source>
</evidence>
<name>A0A212EXZ5_DANPL</name>